<sequence length="115" mass="12502">MKKILVATMIALFSLAPFTGLAQTQSGSPGGKQALQSQPKQQSENQQVKKRQWKQGGKYSGQGSILSNYSRYNLKAPPKGHRWVRDGDDFVLIATSTGIIASIVSGGTDKLRHTE</sequence>
<accession>A0ABV0M6E5</accession>
<protein>
    <submittedName>
        <fullName evidence="3">RcnB family protein</fullName>
    </submittedName>
</protein>
<evidence type="ECO:0000256" key="2">
    <source>
        <dbReference type="SAM" id="SignalP"/>
    </source>
</evidence>
<reference evidence="3 4" key="1">
    <citation type="submission" date="2024-05" db="EMBL/GenBank/DDBJ databases">
        <title>Neorhizobium sp. Rsf11, a plant growth promoting and heavy metal resistant PAH-degrader.</title>
        <authorList>
            <person name="Golubev S.N."/>
            <person name="Muratova A.Y."/>
            <person name="Markelova M.I."/>
        </authorList>
    </citation>
    <scope>NUCLEOTIDE SEQUENCE [LARGE SCALE GENOMIC DNA]</scope>
    <source>
        <strain evidence="3 4">Rsf11</strain>
    </source>
</reference>
<dbReference type="InterPro" id="IPR024572">
    <property type="entry name" value="RcnB"/>
</dbReference>
<keyword evidence="4" id="KW-1185">Reference proteome</keyword>
<dbReference type="RefSeq" id="WP_348863886.1">
    <property type="nucleotide sequence ID" value="NZ_JBEAAL010000018.1"/>
</dbReference>
<evidence type="ECO:0000313" key="4">
    <source>
        <dbReference type="Proteomes" id="UP001496627"/>
    </source>
</evidence>
<dbReference type="Pfam" id="PF11776">
    <property type="entry name" value="RcnB"/>
    <property type="match status" value="1"/>
</dbReference>
<feature type="compositionally biased region" description="Low complexity" evidence="1">
    <location>
        <begin position="36"/>
        <end position="46"/>
    </location>
</feature>
<proteinExistence type="predicted"/>
<gene>
    <name evidence="3" type="ORF">ABK249_21060</name>
</gene>
<dbReference type="EMBL" id="JBEAAL010000018">
    <property type="protein sequence ID" value="MEQ1407417.1"/>
    <property type="molecule type" value="Genomic_DNA"/>
</dbReference>
<dbReference type="Gene3D" id="3.10.450.160">
    <property type="entry name" value="inner membrane protein cigr"/>
    <property type="match status" value="1"/>
</dbReference>
<comment type="caution">
    <text evidence="3">The sequence shown here is derived from an EMBL/GenBank/DDBJ whole genome shotgun (WGS) entry which is preliminary data.</text>
</comment>
<feature type="chain" id="PRO_5047064572" evidence="2">
    <location>
        <begin position="23"/>
        <end position="115"/>
    </location>
</feature>
<name>A0ABV0M6E5_9HYPH</name>
<keyword evidence="2" id="KW-0732">Signal</keyword>
<evidence type="ECO:0000256" key="1">
    <source>
        <dbReference type="SAM" id="MobiDB-lite"/>
    </source>
</evidence>
<dbReference type="Proteomes" id="UP001496627">
    <property type="component" value="Unassembled WGS sequence"/>
</dbReference>
<evidence type="ECO:0000313" key="3">
    <source>
        <dbReference type="EMBL" id="MEQ1407417.1"/>
    </source>
</evidence>
<feature type="signal peptide" evidence="2">
    <location>
        <begin position="1"/>
        <end position="22"/>
    </location>
</feature>
<feature type="region of interest" description="Disordered" evidence="1">
    <location>
        <begin position="22"/>
        <end position="61"/>
    </location>
</feature>
<organism evidence="3 4">
    <name type="scientific">Neorhizobium phenanthreniclasticum</name>
    <dbReference type="NCBI Taxonomy" id="3157917"/>
    <lineage>
        <taxon>Bacteria</taxon>
        <taxon>Pseudomonadati</taxon>
        <taxon>Pseudomonadota</taxon>
        <taxon>Alphaproteobacteria</taxon>
        <taxon>Hyphomicrobiales</taxon>
        <taxon>Rhizobiaceae</taxon>
        <taxon>Rhizobium/Agrobacterium group</taxon>
        <taxon>Neorhizobium</taxon>
    </lineage>
</organism>